<evidence type="ECO:0000256" key="5">
    <source>
        <dbReference type="ARBA" id="ARBA00023136"/>
    </source>
</evidence>
<feature type="transmembrane region" description="Helical" evidence="6">
    <location>
        <begin position="255"/>
        <end position="275"/>
    </location>
</feature>
<dbReference type="CDD" id="cd17324">
    <property type="entry name" value="MFS_NepI_like"/>
    <property type="match status" value="1"/>
</dbReference>
<protein>
    <submittedName>
        <fullName evidence="8">MFS transporter</fullName>
    </submittedName>
</protein>
<feature type="transmembrane region" description="Helical" evidence="6">
    <location>
        <begin position="308"/>
        <end position="330"/>
    </location>
</feature>
<name>A0A4S4FXN3_9MICO</name>
<dbReference type="GO" id="GO:0005886">
    <property type="term" value="C:plasma membrane"/>
    <property type="evidence" value="ECO:0007669"/>
    <property type="project" value="UniProtKB-SubCell"/>
</dbReference>
<feature type="transmembrane region" description="Helical" evidence="6">
    <location>
        <begin position="282"/>
        <end position="302"/>
    </location>
</feature>
<accession>A0A4S4FXN3</accession>
<feature type="transmembrane region" description="Helical" evidence="6">
    <location>
        <begin position="373"/>
        <end position="391"/>
    </location>
</feature>
<keyword evidence="9" id="KW-1185">Reference proteome</keyword>
<evidence type="ECO:0000313" key="8">
    <source>
        <dbReference type="EMBL" id="THG35799.1"/>
    </source>
</evidence>
<sequence>MSTTSSLTARTAFPWLGLIVLASAVFLAVTGEMLPTGLLPDMSAALGVSEPLVGILVSVFAFTVVATSAPITALTRRFPRHALMVVAVVVLGVANLVTAISPSYPVVVATRVLGGLAHGLFFSLVGAYAGYLVAKEHIARAVSIALGGGTLAFVFGVPLATALGHSVGWRAAFAIVGGLTILAAVLVWRFLPPVSRPAVGVDTAATPARADPTIPAVIVVCVVTAVTMIGHYAFYTYIAPYAIQLGGVDAGAISPLLFTAGIAGAVGLVLAGWLFGRHPTRGLLIALGTIIVAVTAIGVLVGMPVPSLVAFIVWNVAFGMLPPLLQTRLLHASSARFRDTASAFYTTAFNVGIGGGALLGAVLYDWLGVGSLPWVYAAVVLASFLIVLVSSRRRSGRPSA</sequence>
<keyword evidence="4 6" id="KW-1133">Transmembrane helix</keyword>
<evidence type="ECO:0000259" key="7">
    <source>
        <dbReference type="PROSITE" id="PS50850"/>
    </source>
</evidence>
<dbReference type="InterPro" id="IPR020846">
    <property type="entry name" value="MFS_dom"/>
</dbReference>
<dbReference type="Proteomes" id="UP000307380">
    <property type="component" value="Unassembled WGS sequence"/>
</dbReference>
<feature type="transmembrane region" description="Helical" evidence="6">
    <location>
        <begin position="169"/>
        <end position="191"/>
    </location>
</feature>
<dbReference type="InterPro" id="IPR011701">
    <property type="entry name" value="MFS"/>
</dbReference>
<feature type="transmembrane region" description="Helical" evidence="6">
    <location>
        <begin position="141"/>
        <end position="163"/>
    </location>
</feature>
<dbReference type="OrthoDB" id="2810795at2"/>
<dbReference type="PANTHER" id="PTHR43124">
    <property type="entry name" value="PURINE EFFLUX PUMP PBUE"/>
    <property type="match status" value="1"/>
</dbReference>
<evidence type="ECO:0000256" key="4">
    <source>
        <dbReference type="ARBA" id="ARBA00022989"/>
    </source>
</evidence>
<evidence type="ECO:0000256" key="3">
    <source>
        <dbReference type="ARBA" id="ARBA00022692"/>
    </source>
</evidence>
<keyword evidence="5 6" id="KW-0472">Membrane</keyword>
<feature type="domain" description="Major facilitator superfamily (MFS) profile" evidence="7">
    <location>
        <begin position="17"/>
        <end position="395"/>
    </location>
</feature>
<dbReference type="Pfam" id="PF07690">
    <property type="entry name" value="MFS_1"/>
    <property type="match status" value="1"/>
</dbReference>
<organism evidence="8 9">
    <name type="scientific">Orlajensenia flava</name>
    <dbReference type="NCBI Taxonomy" id="2565934"/>
    <lineage>
        <taxon>Bacteria</taxon>
        <taxon>Bacillati</taxon>
        <taxon>Actinomycetota</taxon>
        <taxon>Actinomycetes</taxon>
        <taxon>Micrococcales</taxon>
        <taxon>Microbacteriaceae</taxon>
        <taxon>Orlajensenia</taxon>
    </lineage>
</organism>
<dbReference type="Gene3D" id="1.20.1250.20">
    <property type="entry name" value="MFS general substrate transporter like domains"/>
    <property type="match status" value="1"/>
</dbReference>
<dbReference type="EMBL" id="SSSN01000003">
    <property type="protein sequence ID" value="THG35799.1"/>
    <property type="molecule type" value="Genomic_DNA"/>
</dbReference>
<feature type="transmembrane region" description="Helical" evidence="6">
    <location>
        <begin position="81"/>
        <end position="100"/>
    </location>
</feature>
<feature type="transmembrane region" description="Helical" evidence="6">
    <location>
        <begin position="12"/>
        <end position="31"/>
    </location>
</feature>
<feature type="transmembrane region" description="Helical" evidence="6">
    <location>
        <begin position="112"/>
        <end position="134"/>
    </location>
</feature>
<evidence type="ECO:0000256" key="6">
    <source>
        <dbReference type="SAM" id="Phobius"/>
    </source>
</evidence>
<dbReference type="AlphaFoldDB" id="A0A4S4FXN3"/>
<feature type="transmembrane region" description="Helical" evidence="6">
    <location>
        <begin position="212"/>
        <end position="235"/>
    </location>
</feature>
<proteinExistence type="predicted"/>
<gene>
    <name evidence="8" type="ORF">E6C70_07165</name>
</gene>
<evidence type="ECO:0000256" key="1">
    <source>
        <dbReference type="ARBA" id="ARBA00004651"/>
    </source>
</evidence>
<keyword evidence="3 6" id="KW-0812">Transmembrane</keyword>
<comment type="subcellular location">
    <subcellularLocation>
        <location evidence="1">Cell membrane</location>
        <topology evidence="1">Multi-pass membrane protein</topology>
    </subcellularLocation>
</comment>
<evidence type="ECO:0000313" key="9">
    <source>
        <dbReference type="Proteomes" id="UP000307380"/>
    </source>
</evidence>
<dbReference type="InterPro" id="IPR036259">
    <property type="entry name" value="MFS_trans_sf"/>
</dbReference>
<dbReference type="InterPro" id="IPR050189">
    <property type="entry name" value="MFS_Efflux_Transporters"/>
</dbReference>
<dbReference type="GO" id="GO:0022857">
    <property type="term" value="F:transmembrane transporter activity"/>
    <property type="evidence" value="ECO:0007669"/>
    <property type="project" value="InterPro"/>
</dbReference>
<evidence type="ECO:0000256" key="2">
    <source>
        <dbReference type="ARBA" id="ARBA00022475"/>
    </source>
</evidence>
<dbReference type="PROSITE" id="PS50850">
    <property type="entry name" value="MFS"/>
    <property type="match status" value="1"/>
</dbReference>
<dbReference type="SUPFAM" id="SSF103473">
    <property type="entry name" value="MFS general substrate transporter"/>
    <property type="match status" value="1"/>
</dbReference>
<keyword evidence="2" id="KW-1003">Cell membrane</keyword>
<comment type="caution">
    <text evidence="8">The sequence shown here is derived from an EMBL/GenBank/DDBJ whole genome shotgun (WGS) entry which is preliminary data.</text>
</comment>
<feature type="transmembrane region" description="Helical" evidence="6">
    <location>
        <begin position="342"/>
        <end position="367"/>
    </location>
</feature>
<reference evidence="8 9" key="1">
    <citation type="submission" date="2019-04" db="EMBL/GenBank/DDBJ databases">
        <authorList>
            <person name="Jiang L."/>
        </authorList>
    </citation>
    <scope>NUCLEOTIDE SEQUENCE [LARGE SCALE GENOMIC DNA]</scope>
    <source>
        <strain evidence="8 9">YIM 131861</strain>
    </source>
</reference>
<dbReference type="RefSeq" id="WP_136423579.1">
    <property type="nucleotide sequence ID" value="NZ_SSSN01000003.1"/>
</dbReference>
<feature type="transmembrane region" description="Helical" evidence="6">
    <location>
        <begin position="51"/>
        <end position="74"/>
    </location>
</feature>
<dbReference type="PANTHER" id="PTHR43124:SF3">
    <property type="entry name" value="CHLORAMPHENICOL EFFLUX PUMP RV0191"/>
    <property type="match status" value="1"/>
</dbReference>